<name>A0ABN2WAS1_9ACTN</name>
<dbReference type="SUPFAM" id="SSF54637">
    <property type="entry name" value="Thioesterase/thiol ester dehydrase-isomerase"/>
    <property type="match status" value="1"/>
</dbReference>
<dbReference type="Pfam" id="PF13279">
    <property type="entry name" value="4HBT_2"/>
    <property type="match status" value="1"/>
</dbReference>
<reference evidence="1 2" key="1">
    <citation type="journal article" date="2019" name="Int. J. Syst. Evol. Microbiol.">
        <title>The Global Catalogue of Microorganisms (GCM) 10K type strain sequencing project: providing services to taxonomists for standard genome sequencing and annotation.</title>
        <authorList>
            <consortium name="The Broad Institute Genomics Platform"/>
            <consortium name="The Broad Institute Genome Sequencing Center for Infectious Disease"/>
            <person name="Wu L."/>
            <person name="Ma J."/>
        </authorList>
    </citation>
    <scope>NUCLEOTIDE SEQUENCE [LARGE SCALE GENOMIC DNA]</scope>
    <source>
        <strain evidence="1 2">JCM 15749</strain>
    </source>
</reference>
<evidence type="ECO:0000313" key="2">
    <source>
        <dbReference type="Proteomes" id="UP001501480"/>
    </source>
</evidence>
<proteinExistence type="predicted"/>
<evidence type="ECO:0000313" key="1">
    <source>
        <dbReference type="EMBL" id="GAA2085622.1"/>
    </source>
</evidence>
<protein>
    <recommendedName>
        <fullName evidence="3">Thioesterase</fullName>
    </recommendedName>
</protein>
<comment type="caution">
    <text evidence="1">The sequence shown here is derived from an EMBL/GenBank/DDBJ whole genome shotgun (WGS) entry which is preliminary data.</text>
</comment>
<dbReference type="PANTHER" id="PTHR31793:SF2">
    <property type="entry name" value="BLR1345 PROTEIN"/>
    <property type="match status" value="1"/>
</dbReference>
<sequence>MKALPTPDQVRQLPAVRTSVVGEDALDENDHMTIGRYFEELARALWDRTIALGMGQEYIDGRGLSTFTAEQHLTYLGELRRGDEFSLHVRMVERSEKVLHAVVMMLDATRDRLACVFESTAVHVDMTSRRPTPFPDDIAAALDAALTADAVDWPAPLCGAMGVRRG</sequence>
<gene>
    <name evidence="1" type="ORF">GCM10009821_29100</name>
</gene>
<dbReference type="EMBL" id="BAAAPY010000016">
    <property type="protein sequence ID" value="GAA2085622.1"/>
    <property type="molecule type" value="Genomic_DNA"/>
</dbReference>
<dbReference type="RefSeq" id="WP_344330192.1">
    <property type="nucleotide sequence ID" value="NZ_BAAAPY010000016.1"/>
</dbReference>
<keyword evidence="2" id="KW-1185">Reference proteome</keyword>
<dbReference type="InterPro" id="IPR029069">
    <property type="entry name" value="HotDog_dom_sf"/>
</dbReference>
<evidence type="ECO:0008006" key="3">
    <source>
        <dbReference type="Google" id="ProtNLM"/>
    </source>
</evidence>
<dbReference type="Gene3D" id="3.10.129.10">
    <property type="entry name" value="Hotdog Thioesterase"/>
    <property type="match status" value="1"/>
</dbReference>
<dbReference type="CDD" id="cd00586">
    <property type="entry name" value="4HBT"/>
    <property type="match status" value="1"/>
</dbReference>
<accession>A0ABN2WAS1</accession>
<dbReference type="InterPro" id="IPR050563">
    <property type="entry name" value="4-hydroxybenzoyl-CoA_TE"/>
</dbReference>
<dbReference type="PANTHER" id="PTHR31793">
    <property type="entry name" value="4-HYDROXYBENZOYL-COA THIOESTERASE FAMILY MEMBER"/>
    <property type="match status" value="1"/>
</dbReference>
<organism evidence="1 2">
    <name type="scientific">Aeromicrobium halocynthiae</name>
    <dbReference type="NCBI Taxonomy" id="560557"/>
    <lineage>
        <taxon>Bacteria</taxon>
        <taxon>Bacillati</taxon>
        <taxon>Actinomycetota</taxon>
        <taxon>Actinomycetes</taxon>
        <taxon>Propionibacteriales</taxon>
        <taxon>Nocardioidaceae</taxon>
        <taxon>Aeromicrobium</taxon>
    </lineage>
</organism>
<dbReference type="Proteomes" id="UP001501480">
    <property type="component" value="Unassembled WGS sequence"/>
</dbReference>